<evidence type="ECO:0000256" key="1">
    <source>
        <dbReference type="SAM" id="MobiDB-lite"/>
    </source>
</evidence>
<proteinExistence type="predicted"/>
<organism evidence="2 3">
    <name type="scientific">Morchella conica CCBAS932</name>
    <dbReference type="NCBI Taxonomy" id="1392247"/>
    <lineage>
        <taxon>Eukaryota</taxon>
        <taxon>Fungi</taxon>
        <taxon>Dikarya</taxon>
        <taxon>Ascomycota</taxon>
        <taxon>Pezizomycotina</taxon>
        <taxon>Pezizomycetes</taxon>
        <taxon>Pezizales</taxon>
        <taxon>Morchellaceae</taxon>
        <taxon>Morchella</taxon>
    </lineage>
</organism>
<gene>
    <name evidence="2" type="ORF">P167DRAFT_576919</name>
</gene>
<dbReference type="EMBL" id="ML119148">
    <property type="protein sequence ID" value="RPB09849.1"/>
    <property type="molecule type" value="Genomic_DNA"/>
</dbReference>
<reference evidence="2 3" key="1">
    <citation type="journal article" date="2018" name="Nat. Ecol. Evol.">
        <title>Pezizomycetes genomes reveal the molecular basis of ectomycorrhizal truffle lifestyle.</title>
        <authorList>
            <person name="Murat C."/>
            <person name="Payen T."/>
            <person name="Noel B."/>
            <person name="Kuo A."/>
            <person name="Morin E."/>
            <person name="Chen J."/>
            <person name="Kohler A."/>
            <person name="Krizsan K."/>
            <person name="Balestrini R."/>
            <person name="Da Silva C."/>
            <person name="Montanini B."/>
            <person name="Hainaut M."/>
            <person name="Levati E."/>
            <person name="Barry K.W."/>
            <person name="Belfiori B."/>
            <person name="Cichocki N."/>
            <person name="Clum A."/>
            <person name="Dockter R.B."/>
            <person name="Fauchery L."/>
            <person name="Guy J."/>
            <person name="Iotti M."/>
            <person name="Le Tacon F."/>
            <person name="Lindquist E.A."/>
            <person name="Lipzen A."/>
            <person name="Malagnac F."/>
            <person name="Mello A."/>
            <person name="Molinier V."/>
            <person name="Miyauchi S."/>
            <person name="Poulain J."/>
            <person name="Riccioni C."/>
            <person name="Rubini A."/>
            <person name="Sitrit Y."/>
            <person name="Splivallo R."/>
            <person name="Traeger S."/>
            <person name="Wang M."/>
            <person name="Zifcakova L."/>
            <person name="Wipf D."/>
            <person name="Zambonelli A."/>
            <person name="Paolocci F."/>
            <person name="Nowrousian M."/>
            <person name="Ottonello S."/>
            <person name="Baldrian P."/>
            <person name="Spatafora J.W."/>
            <person name="Henrissat B."/>
            <person name="Nagy L.G."/>
            <person name="Aury J.M."/>
            <person name="Wincker P."/>
            <person name="Grigoriev I.V."/>
            <person name="Bonfante P."/>
            <person name="Martin F.M."/>
        </authorList>
    </citation>
    <scope>NUCLEOTIDE SEQUENCE [LARGE SCALE GENOMIC DNA]</scope>
    <source>
        <strain evidence="2 3">CCBAS932</strain>
    </source>
</reference>
<evidence type="ECO:0008006" key="4">
    <source>
        <dbReference type="Google" id="ProtNLM"/>
    </source>
</evidence>
<evidence type="ECO:0000313" key="2">
    <source>
        <dbReference type="EMBL" id="RPB09849.1"/>
    </source>
</evidence>
<keyword evidence="3" id="KW-1185">Reference proteome</keyword>
<dbReference type="InParanoid" id="A0A3N4KKF7"/>
<dbReference type="AlphaFoldDB" id="A0A3N4KKF7"/>
<protein>
    <recommendedName>
        <fullName evidence="4">C2H2-type domain-containing protein</fullName>
    </recommendedName>
</protein>
<dbReference type="Proteomes" id="UP000277580">
    <property type="component" value="Unassembled WGS sequence"/>
</dbReference>
<feature type="region of interest" description="Disordered" evidence="1">
    <location>
        <begin position="306"/>
        <end position="339"/>
    </location>
</feature>
<dbReference type="OrthoDB" id="5328442at2759"/>
<sequence>MLSEATRPPWLYQKHKLEKFVENQNWKLNIVDLRCDRNRCELVDNILEKIALTEQLKPSEFEKGLARNHLAVDLQNILQRWCGIGLKKTIEGSALLGGPPTPLTNRWAPPLSVGGVGPVPKVEVTSPETTVFSPPSTTFNCIGSGDAYQLRAQNIFPSSQHPILSSRPSKRQLDGVDQYDDITKMAKIDRTSSFTCPYYARNKHAPDHADCANKTFPNPRKLKEHVWRWLKPFKCINCGEGFGREKTRAIHCEQRKTKCKTAVSTYEQSAEFRRDQQIETAKSTQEMIRIFDEYEKEVNDVNAQNINNQERSSSSESEGSCSSPDNTSDSEMDGSGGCLKYTAPLRVELEQRPVMAVRQRSESLHQAHILREDSDSTLEGLSPQTPQNYSNQTIHGHQLSPIWQQEGDQNQFNPLHTRRKSAPPVYFTSLPSNNLVQESNIGTMEVPKITVTQHEPPLDFLNHNTSPIEFESELYQMQNDISNRESSYMTEPMDEGPQMTGNDFPNMNQGLSLGTRNIPQRVVIQSPGFRSVGPFLAGFKF</sequence>
<evidence type="ECO:0000313" key="3">
    <source>
        <dbReference type="Proteomes" id="UP000277580"/>
    </source>
</evidence>
<accession>A0A3N4KKF7</accession>
<feature type="compositionally biased region" description="Low complexity" evidence="1">
    <location>
        <begin position="310"/>
        <end position="323"/>
    </location>
</feature>
<name>A0A3N4KKF7_9PEZI</name>